<dbReference type="Proteomes" id="UP001317191">
    <property type="component" value="Unassembled WGS sequence"/>
</dbReference>
<feature type="transmembrane region" description="Helical" evidence="1">
    <location>
        <begin position="12"/>
        <end position="30"/>
    </location>
</feature>
<organism evidence="2 3">
    <name type="scientific">Flavobacterium luminosum</name>
    <dbReference type="NCBI Taxonomy" id="2949086"/>
    <lineage>
        <taxon>Bacteria</taxon>
        <taxon>Pseudomonadati</taxon>
        <taxon>Bacteroidota</taxon>
        <taxon>Flavobacteriia</taxon>
        <taxon>Flavobacteriales</taxon>
        <taxon>Flavobacteriaceae</taxon>
        <taxon>Flavobacterium</taxon>
    </lineage>
</organism>
<dbReference type="RefSeq" id="WP_250592436.1">
    <property type="nucleotide sequence ID" value="NZ_JAMLJM010000004.1"/>
</dbReference>
<keyword evidence="1" id="KW-0812">Transmembrane</keyword>
<evidence type="ECO:0000313" key="2">
    <source>
        <dbReference type="EMBL" id="MCL9809026.1"/>
    </source>
</evidence>
<sequence length="93" mass="10640">MREKVKISKTFVWGLILFSVIGIIGLVTFFNKSINKQAKESTLGSFHSPEEAFQETQKALELLSNNINSGIENAQYLQEYDLVKNKVFKKEKN</sequence>
<evidence type="ECO:0000256" key="1">
    <source>
        <dbReference type="SAM" id="Phobius"/>
    </source>
</evidence>
<reference evidence="2 3" key="1">
    <citation type="submission" date="2022-05" db="EMBL/GenBank/DDBJ databases">
        <title>Flavobacterium sp., isolated from activated sludge.</title>
        <authorList>
            <person name="Ran Q."/>
        </authorList>
    </citation>
    <scope>NUCLEOTIDE SEQUENCE [LARGE SCALE GENOMIC DNA]</scope>
    <source>
        <strain evidence="2 3">HXWNR70</strain>
    </source>
</reference>
<comment type="caution">
    <text evidence="2">The sequence shown here is derived from an EMBL/GenBank/DDBJ whole genome shotgun (WGS) entry which is preliminary data.</text>
</comment>
<keyword evidence="1" id="KW-1133">Transmembrane helix</keyword>
<accession>A0ABT0TP25</accession>
<gene>
    <name evidence="2" type="ORF">NAT50_06615</name>
</gene>
<protein>
    <submittedName>
        <fullName evidence="2">Uncharacterized protein</fullName>
    </submittedName>
</protein>
<dbReference type="EMBL" id="JAMLJM010000004">
    <property type="protein sequence ID" value="MCL9809026.1"/>
    <property type="molecule type" value="Genomic_DNA"/>
</dbReference>
<proteinExistence type="predicted"/>
<name>A0ABT0TP25_9FLAO</name>
<evidence type="ECO:0000313" key="3">
    <source>
        <dbReference type="Proteomes" id="UP001317191"/>
    </source>
</evidence>
<keyword evidence="1" id="KW-0472">Membrane</keyword>
<keyword evidence="3" id="KW-1185">Reference proteome</keyword>